<dbReference type="EMBL" id="KK101874">
    <property type="protein sequence ID" value="KIY99352.1"/>
    <property type="molecule type" value="Genomic_DNA"/>
</dbReference>
<evidence type="ECO:0000256" key="1">
    <source>
        <dbReference type="SAM" id="MobiDB-lite"/>
    </source>
</evidence>
<dbReference type="InterPro" id="IPR001763">
    <property type="entry name" value="Rhodanese-like_dom"/>
</dbReference>
<dbReference type="GeneID" id="25741488"/>
<dbReference type="AlphaFoldDB" id="A0A0D2JJ63"/>
<evidence type="ECO:0000313" key="3">
    <source>
        <dbReference type="EMBL" id="KIY99352.1"/>
    </source>
</evidence>
<dbReference type="OrthoDB" id="496335at2759"/>
<dbReference type="Proteomes" id="UP000054498">
    <property type="component" value="Unassembled WGS sequence"/>
</dbReference>
<proteinExistence type="predicted"/>
<protein>
    <submittedName>
        <fullName evidence="3">Rhodanese-like protein</fullName>
    </submittedName>
</protein>
<dbReference type="InterPro" id="IPR036873">
    <property type="entry name" value="Rhodanese-like_dom_sf"/>
</dbReference>
<dbReference type="KEGG" id="mng:MNEG_8612"/>
<dbReference type="Pfam" id="PF00581">
    <property type="entry name" value="Rhodanese"/>
    <property type="match status" value="1"/>
</dbReference>
<dbReference type="RefSeq" id="XP_013898372.1">
    <property type="nucleotide sequence ID" value="XM_014042918.1"/>
</dbReference>
<dbReference type="PANTHER" id="PTHR44920">
    <property type="entry name" value="RHODANESE-LIKE DOMAIN-CONTAINING PROTEIN 14, CHLOROPLASTIC-RELATED"/>
    <property type="match status" value="1"/>
</dbReference>
<feature type="region of interest" description="Disordered" evidence="1">
    <location>
        <begin position="1"/>
        <end position="29"/>
    </location>
</feature>
<dbReference type="SMART" id="SM00450">
    <property type="entry name" value="RHOD"/>
    <property type="match status" value="1"/>
</dbReference>
<organism evidence="3 4">
    <name type="scientific">Monoraphidium neglectum</name>
    <dbReference type="NCBI Taxonomy" id="145388"/>
    <lineage>
        <taxon>Eukaryota</taxon>
        <taxon>Viridiplantae</taxon>
        <taxon>Chlorophyta</taxon>
        <taxon>core chlorophytes</taxon>
        <taxon>Chlorophyceae</taxon>
        <taxon>CS clade</taxon>
        <taxon>Sphaeropleales</taxon>
        <taxon>Selenastraceae</taxon>
        <taxon>Monoraphidium</taxon>
    </lineage>
</organism>
<gene>
    <name evidence="3" type="ORF">MNEG_8612</name>
</gene>
<dbReference type="CDD" id="cd00158">
    <property type="entry name" value="RHOD"/>
    <property type="match status" value="1"/>
</dbReference>
<name>A0A0D2JJ63_9CHLO</name>
<feature type="domain" description="Rhodanese" evidence="2">
    <location>
        <begin position="78"/>
        <end position="193"/>
    </location>
</feature>
<sequence length="229" mass="25280">MAFAQQHVMRSRAHTVQRGAARVARPGPVAAPRSSRHVAFAAAVDETRFIPRWPMVYDFIKEKQVETVTPEAAASLVSSGDWVLVDVRRPDQFATGSPRGSVNVPMYRKIDLSGGFDGMKVMKTIMYAFNGVDPIEPNPEFVEQLAKAAEGGKGLIFACEACYKAVANANISKVKHLERGIYGWYQANLEFSGDYKPEIGRFPSAAAEPMLQAVAQSRGYELRPEDKRD</sequence>
<dbReference type="GO" id="GO:0009507">
    <property type="term" value="C:chloroplast"/>
    <property type="evidence" value="ECO:0007669"/>
    <property type="project" value="TreeGrafter"/>
</dbReference>
<dbReference type="PANTHER" id="PTHR44920:SF2">
    <property type="entry name" value="RHODANESE DOMAIN-CONTAINING PROTEIN"/>
    <property type="match status" value="1"/>
</dbReference>
<reference evidence="3 4" key="1">
    <citation type="journal article" date="2013" name="BMC Genomics">
        <title>Reconstruction of the lipid metabolism for the microalga Monoraphidium neglectum from its genome sequence reveals characteristics suitable for biofuel production.</title>
        <authorList>
            <person name="Bogen C."/>
            <person name="Al-Dilaimi A."/>
            <person name="Albersmeier A."/>
            <person name="Wichmann J."/>
            <person name="Grundmann M."/>
            <person name="Rupp O."/>
            <person name="Lauersen K.J."/>
            <person name="Blifernez-Klassen O."/>
            <person name="Kalinowski J."/>
            <person name="Goesmann A."/>
            <person name="Mussgnug J.H."/>
            <person name="Kruse O."/>
        </authorList>
    </citation>
    <scope>NUCLEOTIDE SEQUENCE [LARGE SCALE GENOMIC DNA]</scope>
    <source>
        <strain evidence="3 4">SAG 48.87</strain>
    </source>
</reference>
<dbReference type="STRING" id="145388.A0A0D2JJ63"/>
<keyword evidence="4" id="KW-1185">Reference proteome</keyword>
<evidence type="ECO:0000259" key="2">
    <source>
        <dbReference type="PROSITE" id="PS50206"/>
    </source>
</evidence>
<feature type="compositionally biased region" description="Low complexity" evidence="1">
    <location>
        <begin position="18"/>
        <end position="29"/>
    </location>
</feature>
<accession>A0A0D2JJ63</accession>
<dbReference type="InterPro" id="IPR043186">
    <property type="entry name" value="Str14"/>
</dbReference>
<dbReference type="Gene3D" id="3.40.250.10">
    <property type="entry name" value="Rhodanese-like domain"/>
    <property type="match status" value="1"/>
</dbReference>
<evidence type="ECO:0000313" key="4">
    <source>
        <dbReference type="Proteomes" id="UP000054498"/>
    </source>
</evidence>
<dbReference type="PROSITE" id="PS50206">
    <property type="entry name" value="RHODANESE_3"/>
    <property type="match status" value="1"/>
</dbReference>
<dbReference type="SUPFAM" id="SSF52821">
    <property type="entry name" value="Rhodanese/Cell cycle control phosphatase"/>
    <property type="match status" value="1"/>
</dbReference>